<evidence type="ECO:0000313" key="5">
    <source>
        <dbReference type="Proteomes" id="UP000238071"/>
    </source>
</evidence>
<feature type="compositionally biased region" description="Polar residues" evidence="2">
    <location>
        <begin position="85"/>
        <end position="120"/>
    </location>
</feature>
<keyword evidence="5" id="KW-1185">Reference proteome</keyword>
<dbReference type="PROSITE" id="PS50005">
    <property type="entry name" value="TPR"/>
    <property type="match status" value="1"/>
</dbReference>
<feature type="chain" id="PRO_5015555464" evidence="3">
    <location>
        <begin position="22"/>
        <end position="248"/>
    </location>
</feature>
<feature type="signal peptide" evidence="3">
    <location>
        <begin position="1"/>
        <end position="21"/>
    </location>
</feature>
<dbReference type="OrthoDB" id="5570544at2"/>
<comment type="caution">
    <text evidence="4">The sequence shown here is derived from an EMBL/GenBank/DDBJ whole genome shotgun (WGS) entry which is preliminary data.</text>
</comment>
<dbReference type="Proteomes" id="UP000238071">
    <property type="component" value="Unassembled WGS sequence"/>
</dbReference>
<organism evidence="4 5">
    <name type="scientific">Methylobacter tundripaludum</name>
    <dbReference type="NCBI Taxonomy" id="173365"/>
    <lineage>
        <taxon>Bacteria</taxon>
        <taxon>Pseudomonadati</taxon>
        <taxon>Pseudomonadota</taxon>
        <taxon>Gammaproteobacteria</taxon>
        <taxon>Methylococcales</taxon>
        <taxon>Methylococcaceae</taxon>
        <taxon>Methylobacter</taxon>
    </lineage>
</organism>
<accession>A0A2S6H3C8</accession>
<evidence type="ECO:0000256" key="3">
    <source>
        <dbReference type="SAM" id="SignalP"/>
    </source>
</evidence>
<keyword evidence="3" id="KW-0732">Signal</keyword>
<proteinExistence type="predicted"/>
<sequence>MIPVKRLIVLCVLPFFLVGCAEFYGSQPPAPVYDGKPQTPKSSAGAQKKSKSRSAQSVPSKEVVKTQPLKEFSEIKSEPLPPTEQAIQPFSESTPVDTQAPASPSPVEAQTQPLPSSVEVQTPPAPPAPELTPFEPIEATAPLSPVVNALVSAANQNTKSGDLDSAAAAIERAIRIEPRNATLFYKLALLRLKQSKPRLAEDLAKKSALLASTDNTLKKHCWLLIAHAREMQQDFAGAKEARSKADSF</sequence>
<protein>
    <submittedName>
        <fullName evidence="4">Uncharacterized protein</fullName>
    </submittedName>
</protein>
<dbReference type="InterPro" id="IPR019734">
    <property type="entry name" value="TPR_rpt"/>
</dbReference>
<feature type="region of interest" description="Disordered" evidence="2">
    <location>
        <begin position="28"/>
        <end position="135"/>
    </location>
</feature>
<dbReference type="InterPro" id="IPR011990">
    <property type="entry name" value="TPR-like_helical_dom_sf"/>
</dbReference>
<evidence type="ECO:0000256" key="2">
    <source>
        <dbReference type="SAM" id="MobiDB-lite"/>
    </source>
</evidence>
<evidence type="ECO:0000313" key="4">
    <source>
        <dbReference type="EMBL" id="PPK71953.1"/>
    </source>
</evidence>
<dbReference type="EMBL" id="PTIY01000005">
    <property type="protein sequence ID" value="PPK71953.1"/>
    <property type="molecule type" value="Genomic_DNA"/>
</dbReference>
<name>A0A2S6H3C8_9GAMM</name>
<reference evidence="4 5" key="1">
    <citation type="submission" date="2018-02" db="EMBL/GenBank/DDBJ databases">
        <title>Subsurface microbial communities from deep shales in Ohio and West Virginia, USA.</title>
        <authorList>
            <person name="Wrighton K."/>
        </authorList>
    </citation>
    <scope>NUCLEOTIDE SEQUENCE [LARGE SCALE GENOMIC DNA]</scope>
    <source>
        <strain evidence="4 5">OWC-G53F</strain>
    </source>
</reference>
<dbReference type="RefSeq" id="WP_104423344.1">
    <property type="nucleotide sequence ID" value="NZ_PTIY01000005.1"/>
</dbReference>
<gene>
    <name evidence="4" type="ORF">B0F88_10565</name>
</gene>
<dbReference type="Gene3D" id="1.25.40.10">
    <property type="entry name" value="Tetratricopeptide repeat domain"/>
    <property type="match status" value="1"/>
</dbReference>
<evidence type="ECO:0000256" key="1">
    <source>
        <dbReference type="PROSITE-ProRule" id="PRU00339"/>
    </source>
</evidence>
<keyword evidence="1" id="KW-0802">TPR repeat</keyword>
<dbReference type="SUPFAM" id="SSF48452">
    <property type="entry name" value="TPR-like"/>
    <property type="match status" value="1"/>
</dbReference>
<dbReference type="PROSITE" id="PS51257">
    <property type="entry name" value="PROKAR_LIPOPROTEIN"/>
    <property type="match status" value="1"/>
</dbReference>
<dbReference type="AlphaFoldDB" id="A0A2S6H3C8"/>
<feature type="repeat" description="TPR" evidence="1">
    <location>
        <begin position="147"/>
        <end position="180"/>
    </location>
</feature>
<feature type="compositionally biased region" description="Low complexity" evidence="2">
    <location>
        <begin position="41"/>
        <end position="57"/>
    </location>
</feature>